<reference evidence="6 7" key="1">
    <citation type="submission" date="2017-02" db="EMBL/GenBank/DDBJ databases">
        <authorList>
            <person name="Peterson S.W."/>
        </authorList>
    </citation>
    <scope>NUCLEOTIDE SEQUENCE [LARGE SCALE GENOMIC DNA]</scope>
    <source>
        <strain evidence="6 7">DSM 15102</strain>
    </source>
</reference>
<dbReference type="PANTHER" id="PTHR33823">
    <property type="entry name" value="RNA POLYMERASE-BINDING TRANSCRIPTION FACTOR DKSA-RELATED"/>
    <property type="match status" value="1"/>
</dbReference>
<evidence type="ECO:0000259" key="5">
    <source>
        <dbReference type="Pfam" id="PF01258"/>
    </source>
</evidence>
<evidence type="ECO:0000256" key="3">
    <source>
        <dbReference type="ARBA" id="ARBA00022833"/>
    </source>
</evidence>
<keyword evidence="2" id="KW-0863">Zinc-finger</keyword>
<dbReference type="Gene3D" id="1.20.120.910">
    <property type="entry name" value="DksA, coiled-coil domain"/>
    <property type="match status" value="1"/>
</dbReference>
<dbReference type="InterPro" id="IPR020458">
    <property type="entry name" value="Znf_DskA_TraR_CS"/>
</dbReference>
<dbReference type="InterPro" id="IPR000962">
    <property type="entry name" value="Znf_DskA_TraR"/>
</dbReference>
<dbReference type="Pfam" id="PF01258">
    <property type="entry name" value="zf-dskA_traR"/>
    <property type="match status" value="1"/>
</dbReference>
<evidence type="ECO:0000313" key="6">
    <source>
        <dbReference type="EMBL" id="SJZ35605.1"/>
    </source>
</evidence>
<dbReference type="AlphaFoldDB" id="A0A1T4JZZ7"/>
<evidence type="ECO:0000256" key="4">
    <source>
        <dbReference type="PROSITE-ProRule" id="PRU00510"/>
    </source>
</evidence>
<dbReference type="PANTHER" id="PTHR33823:SF4">
    <property type="entry name" value="GENERAL STRESS PROTEIN 16O"/>
    <property type="match status" value="1"/>
</dbReference>
<keyword evidence="7" id="KW-1185">Reference proteome</keyword>
<dbReference type="SUPFAM" id="SSF109635">
    <property type="entry name" value="DnaK suppressor protein DksA, alpha-hairpin domain"/>
    <property type="match status" value="1"/>
</dbReference>
<feature type="domain" description="Zinc finger DksA/TraR C4-type" evidence="5">
    <location>
        <begin position="87"/>
        <end position="119"/>
    </location>
</feature>
<accession>A0A1T4JZZ7</accession>
<dbReference type="RefSeq" id="WP_159454627.1">
    <property type="nucleotide sequence ID" value="NZ_FUWV01000001.1"/>
</dbReference>
<dbReference type="PROSITE" id="PS51128">
    <property type="entry name" value="ZF_DKSA_2"/>
    <property type="match status" value="1"/>
</dbReference>
<dbReference type="InterPro" id="IPR037187">
    <property type="entry name" value="DnaK_N"/>
</dbReference>
<dbReference type="PROSITE" id="PS01102">
    <property type="entry name" value="ZF_DKSA_1"/>
    <property type="match status" value="1"/>
</dbReference>
<sequence length="202" mass="23844">MDKRELKYYENLLLEEKEEVVKTLTEREDNSDFSNLRDQIEELSFYDNHPGDIGSETYQMELNLALKQHQKEELKNIEESLKKIEIGSYGICEFCRSNIEKERLEYMPTAKLCSKCANKRLTSNKQDQDRPVEEKILYPPFHRANIDLKDSVIYDTEDTWQDIQQHINSSSDDDIGKDFESSGFVEKIEKISNEEYKNQLPD</sequence>
<dbReference type="OrthoDB" id="9811543at2"/>
<dbReference type="InterPro" id="IPR014240">
    <property type="entry name" value="YteA"/>
</dbReference>
<organism evidence="6 7">
    <name type="scientific">Garciella nitratireducens DSM 15102</name>
    <dbReference type="NCBI Taxonomy" id="1121911"/>
    <lineage>
        <taxon>Bacteria</taxon>
        <taxon>Bacillati</taxon>
        <taxon>Bacillota</taxon>
        <taxon>Clostridia</taxon>
        <taxon>Eubacteriales</taxon>
        <taxon>Eubacteriaceae</taxon>
        <taxon>Garciella</taxon>
    </lineage>
</organism>
<dbReference type="NCBIfam" id="TIGR02890">
    <property type="entry name" value="bacill_yteA"/>
    <property type="match status" value="1"/>
</dbReference>
<feature type="zinc finger region" description="dksA C4-type" evidence="4">
    <location>
        <begin position="92"/>
        <end position="116"/>
    </location>
</feature>
<evidence type="ECO:0000256" key="2">
    <source>
        <dbReference type="ARBA" id="ARBA00022771"/>
    </source>
</evidence>
<name>A0A1T4JZZ7_9FIRM</name>
<dbReference type="SUPFAM" id="SSF57716">
    <property type="entry name" value="Glucocorticoid receptor-like (DNA-binding domain)"/>
    <property type="match status" value="1"/>
</dbReference>
<evidence type="ECO:0000313" key="7">
    <source>
        <dbReference type="Proteomes" id="UP000196365"/>
    </source>
</evidence>
<gene>
    <name evidence="6" type="ORF">SAMN02745973_00241</name>
</gene>
<keyword evidence="3" id="KW-0862">Zinc</keyword>
<protein>
    <submittedName>
        <fullName evidence="6">Transcriptional regulator, TraR/DksA family</fullName>
    </submittedName>
</protein>
<dbReference type="EMBL" id="FUWV01000001">
    <property type="protein sequence ID" value="SJZ35605.1"/>
    <property type="molecule type" value="Genomic_DNA"/>
</dbReference>
<dbReference type="Proteomes" id="UP000196365">
    <property type="component" value="Unassembled WGS sequence"/>
</dbReference>
<dbReference type="GO" id="GO:0008270">
    <property type="term" value="F:zinc ion binding"/>
    <property type="evidence" value="ECO:0007669"/>
    <property type="project" value="UniProtKB-KW"/>
</dbReference>
<evidence type="ECO:0000256" key="1">
    <source>
        <dbReference type="ARBA" id="ARBA00022723"/>
    </source>
</evidence>
<proteinExistence type="predicted"/>
<keyword evidence="1" id="KW-0479">Metal-binding</keyword>